<sequence>MWKIATETHHESRQIALIYTYLAGRLYGHTRFFYTDRLQAIVSHKLPVPIHVFLDTTRECNHRCWYCYEYLGASLGIQRDESVRHFAPIEELTAILEELAIQGVSAIDFCGGEPLLHREP</sequence>
<comment type="caution">
    <text evidence="7">The sequence shown here is derived from an EMBL/GenBank/DDBJ whole genome shotgun (WGS) entry which is preliminary data.</text>
</comment>
<feature type="domain" description="Radical SAM core" evidence="6">
    <location>
        <begin position="56"/>
        <end position="118"/>
    </location>
</feature>
<keyword evidence="8" id="KW-1185">Reference proteome</keyword>
<evidence type="ECO:0000259" key="6">
    <source>
        <dbReference type="Pfam" id="PF04055"/>
    </source>
</evidence>
<evidence type="ECO:0000256" key="3">
    <source>
        <dbReference type="ARBA" id="ARBA00022723"/>
    </source>
</evidence>
<evidence type="ECO:0000256" key="5">
    <source>
        <dbReference type="ARBA" id="ARBA00023014"/>
    </source>
</evidence>
<evidence type="ECO:0000313" key="8">
    <source>
        <dbReference type="Proteomes" id="UP000019141"/>
    </source>
</evidence>
<dbReference type="EMBL" id="AZHW01000709">
    <property type="protein sequence ID" value="ETW97065.1"/>
    <property type="molecule type" value="Genomic_DNA"/>
</dbReference>
<name>W4LH69_ENTF1</name>
<organism evidence="7 8">
    <name type="scientific">Entotheonella factor</name>
    <dbReference type="NCBI Taxonomy" id="1429438"/>
    <lineage>
        <taxon>Bacteria</taxon>
        <taxon>Pseudomonadati</taxon>
        <taxon>Nitrospinota/Tectimicrobiota group</taxon>
        <taxon>Candidatus Tectimicrobiota</taxon>
        <taxon>Candidatus Entotheonellia</taxon>
        <taxon>Candidatus Entotheonellales</taxon>
        <taxon>Candidatus Entotheonellaceae</taxon>
        <taxon>Candidatus Entotheonella</taxon>
    </lineage>
</organism>
<dbReference type="InterPro" id="IPR007197">
    <property type="entry name" value="rSAM"/>
</dbReference>
<keyword evidence="5" id="KW-0411">Iron-sulfur</keyword>
<dbReference type="InterPro" id="IPR013785">
    <property type="entry name" value="Aldolase_TIM"/>
</dbReference>
<dbReference type="HOGENOM" id="CLU_2045395_0_0_7"/>
<keyword evidence="4" id="KW-0408">Iron</keyword>
<evidence type="ECO:0000256" key="2">
    <source>
        <dbReference type="ARBA" id="ARBA00022691"/>
    </source>
</evidence>
<dbReference type="GO" id="GO:0003824">
    <property type="term" value="F:catalytic activity"/>
    <property type="evidence" value="ECO:0007669"/>
    <property type="project" value="InterPro"/>
</dbReference>
<protein>
    <recommendedName>
        <fullName evidence="6">Radical SAM core domain-containing protein</fullName>
    </recommendedName>
</protein>
<evidence type="ECO:0000313" key="7">
    <source>
        <dbReference type="EMBL" id="ETW97065.1"/>
    </source>
</evidence>
<dbReference type="Pfam" id="PF04055">
    <property type="entry name" value="Radical_SAM"/>
    <property type="match status" value="1"/>
</dbReference>
<accession>W4LH69</accession>
<proteinExistence type="predicted"/>
<comment type="cofactor">
    <cofactor evidence="1">
        <name>[4Fe-4S] cluster</name>
        <dbReference type="ChEBI" id="CHEBI:49883"/>
    </cofactor>
</comment>
<dbReference type="CDD" id="cd01335">
    <property type="entry name" value="Radical_SAM"/>
    <property type="match status" value="1"/>
</dbReference>
<dbReference type="AlphaFoldDB" id="W4LH69"/>
<dbReference type="InterPro" id="IPR058240">
    <property type="entry name" value="rSAM_sf"/>
</dbReference>
<dbReference type="Gene3D" id="3.20.20.70">
    <property type="entry name" value="Aldolase class I"/>
    <property type="match status" value="1"/>
</dbReference>
<keyword evidence="2" id="KW-0949">S-adenosyl-L-methionine</keyword>
<evidence type="ECO:0000256" key="1">
    <source>
        <dbReference type="ARBA" id="ARBA00001966"/>
    </source>
</evidence>
<dbReference type="SUPFAM" id="SSF102114">
    <property type="entry name" value="Radical SAM enzymes"/>
    <property type="match status" value="1"/>
</dbReference>
<dbReference type="GO" id="GO:0051536">
    <property type="term" value="F:iron-sulfur cluster binding"/>
    <property type="evidence" value="ECO:0007669"/>
    <property type="project" value="UniProtKB-KW"/>
</dbReference>
<dbReference type="Proteomes" id="UP000019141">
    <property type="component" value="Unassembled WGS sequence"/>
</dbReference>
<gene>
    <name evidence="7" type="ORF">ETSY1_24100</name>
</gene>
<keyword evidence="3" id="KW-0479">Metal-binding</keyword>
<dbReference type="SFLD" id="SFLDS00029">
    <property type="entry name" value="Radical_SAM"/>
    <property type="match status" value="1"/>
</dbReference>
<dbReference type="GO" id="GO:0046872">
    <property type="term" value="F:metal ion binding"/>
    <property type="evidence" value="ECO:0007669"/>
    <property type="project" value="UniProtKB-KW"/>
</dbReference>
<reference evidence="7 8" key="1">
    <citation type="journal article" date="2014" name="Nature">
        <title>An environmental bacterial taxon with a large and distinct metabolic repertoire.</title>
        <authorList>
            <person name="Wilson M.C."/>
            <person name="Mori T."/>
            <person name="Ruckert C."/>
            <person name="Uria A.R."/>
            <person name="Helf M.J."/>
            <person name="Takada K."/>
            <person name="Gernert C."/>
            <person name="Steffens U.A."/>
            <person name="Heycke N."/>
            <person name="Schmitt S."/>
            <person name="Rinke C."/>
            <person name="Helfrich E.J."/>
            <person name="Brachmann A.O."/>
            <person name="Gurgui C."/>
            <person name="Wakimoto T."/>
            <person name="Kracht M."/>
            <person name="Crusemann M."/>
            <person name="Hentschel U."/>
            <person name="Abe I."/>
            <person name="Matsunaga S."/>
            <person name="Kalinowski J."/>
            <person name="Takeyama H."/>
            <person name="Piel J."/>
        </authorList>
    </citation>
    <scope>NUCLEOTIDE SEQUENCE [LARGE SCALE GENOMIC DNA]</scope>
    <source>
        <strain evidence="8">TSY1</strain>
    </source>
</reference>
<evidence type="ECO:0000256" key="4">
    <source>
        <dbReference type="ARBA" id="ARBA00023004"/>
    </source>
</evidence>